<evidence type="ECO:0000256" key="2">
    <source>
        <dbReference type="ARBA" id="ARBA00023002"/>
    </source>
</evidence>
<dbReference type="OrthoDB" id="2136131at2759"/>
<dbReference type="EC" id="1.3.1.124" evidence="3"/>
<dbReference type="GO" id="GO:0008670">
    <property type="term" value="F:2,4-dienoyl-CoA reductase (NADPH) activity"/>
    <property type="evidence" value="ECO:0007669"/>
    <property type="project" value="InterPro"/>
</dbReference>
<comment type="caution">
    <text evidence="7">The sequence shown here is derived from an EMBL/GenBank/DDBJ whole genome shotgun (WGS) entry which is preliminary data.</text>
</comment>
<dbReference type="GO" id="GO:0005777">
    <property type="term" value="C:peroxisome"/>
    <property type="evidence" value="ECO:0007669"/>
    <property type="project" value="TreeGrafter"/>
</dbReference>
<dbReference type="InterPro" id="IPR036291">
    <property type="entry name" value="NAD(P)-bd_dom_sf"/>
</dbReference>
<dbReference type="Proteomes" id="UP000720189">
    <property type="component" value="Unassembled WGS sequence"/>
</dbReference>
<dbReference type="Gene3D" id="3.40.50.720">
    <property type="entry name" value="NAD(P)-binding Rossmann-like Domain"/>
    <property type="match status" value="1"/>
</dbReference>
<dbReference type="PANTHER" id="PTHR43296:SF2">
    <property type="entry name" value="PEROXISOMAL 2,4-DIENOYL-COA REDUCTASE [(3E)-ENOYL-COA-PRODUCING]"/>
    <property type="match status" value="1"/>
</dbReference>
<dbReference type="PANTHER" id="PTHR43296">
    <property type="entry name" value="PEROXISOMAL 2,4-DIENOYL-COA REDUCTASE"/>
    <property type="match status" value="1"/>
</dbReference>
<reference evidence="7" key="1">
    <citation type="journal article" date="2021" name="Nat. Commun.">
        <title>Genetic determinants of endophytism in the Arabidopsis root mycobiome.</title>
        <authorList>
            <person name="Mesny F."/>
            <person name="Miyauchi S."/>
            <person name="Thiergart T."/>
            <person name="Pickel B."/>
            <person name="Atanasova L."/>
            <person name="Karlsson M."/>
            <person name="Huettel B."/>
            <person name="Barry K.W."/>
            <person name="Haridas S."/>
            <person name="Chen C."/>
            <person name="Bauer D."/>
            <person name="Andreopoulos W."/>
            <person name="Pangilinan J."/>
            <person name="LaButti K."/>
            <person name="Riley R."/>
            <person name="Lipzen A."/>
            <person name="Clum A."/>
            <person name="Drula E."/>
            <person name="Henrissat B."/>
            <person name="Kohler A."/>
            <person name="Grigoriev I.V."/>
            <person name="Martin F.M."/>
            <person name="Hacquard S."/>
        </authorList>
    </citation>
    <scope>NUCLEOTIDE SEQUENCE</scope>
    <source>
        <strain evidence="7">MPI-CAGE-AT-0023</strain>
    </source>
</reference>
<dbReference type="GO" id="GO:0009062">
    <property type="term" value="P:fatty acid catabolic process"/>
    <property type="evidence" value="ECO:0007669"/>
    <property type="project" value="InterPro"/>
</dbReference>
<dbReference type="PRINTS" id="PR00081">
    <property type="entry name" value="GDHRDH"/>
</dbReference>
<accession>A0A9P9FY68</accession>
<keyword evidence="1" id="KW-0521">NADP</keyword>
<sequence>MSVPRSEYLSSVWADGIFENRVLFITGGAGSIGSAQTRAIVHLGANACIIGRSIEKTENAAKEIAKVRPGAKVLGIGGVDVRNFEALKAAADRCAEELGGIDYVICGAAGNFIAPISKLSANGFKAIMDIDALGTFNTVKATISYLLESASRNPNLSPGDGTSGGRLISVSATFHYTGYPLMAPASAAKAAVDSIMASVALEYGPFGINANSIAPGGVEGSEGMERLGSSQVSTKERTDPIPSGRWATGRDIADATVYMLSDAGHHVNGTSLVVDGGGWRRHAGFQLGVDPGVKYPEFLRNGEISKHLKGSKQDKSE</sequence>
<gene>
    <name evidence="7" type="ORF">BKA55DRAFT_528734</name>
</gene>
<proteinExistence type="predicted"/>
<evidence type="ECO:0000256" key="5">
    <source>
        <dbReference type="ARBA" id="ARBA00048340"/>
    </source>
</evidence>
<dbReference type="GeneID" id="70218974"/>
<comment type="catalytic activity">
    <reaction evidence="5">
        <text>a (2E,4Z)-dienoyl-CoA + NADPH + H(+) = a 4,5-saturated-(3E)-enoyl-CoA + NADP(+)</text>
        <dbReference type="Rhea" id="RHEA:61892"/>
        <dbReference type="ChEBI" id="CHEBI:15378"/>
        <dbReference type="ChEBI" id="CHEBI:57783"/>
        <dbReference type="ChEBI" id="CHEBI:58349"/>
        <dbReference type="ChEBI" id="CHEBI:85099"/>
        <dbReference type="ChEBI" id="CHEBI:85493"/>
        <dbReference type="EC" id="1.3.1.124"/>
    </reaction>
</comment>
<keyword evidence="2" id="KW-0560">Oxidoreductase</keyword>
<keyword evidence="8" id="KW-1185">Reference proteome</keyword>
<feature type="region of interest" description="Disordered" evidence="6">
    <location>
        <begin position="222"/>
        <end position="246"/>
    </location>
</feature>
<dbReference type="EMBL" id="JAGMUX010000030">
    <property type="protein sequence ID" value="KAH7213269.1"/>
    <property type="molecule type" value="Genomic_DNA"/>
</dbReference>
<evidence type="ECO:0000256" key="6">
    <source>
        <dbReference type="SAM" id="MobiDB-lite"/>
    </source>
</evidence>
<evidence type="ECO:0000313" key="8">
    <source>
        <dbReference type="Proteomes" id="UP000720189"/>
    </source>
</evidence>
<evidence type="ECO:0000256" key="3">
    <source>
        <dbReference type="ARBA" id="ARBA00026117"/>
    </source>
</evidence>
<name>A0A9P9FY68_FUSRE</name>
<dbReference type="InterPro" id="IPR045017">
    <property type="entry name" value="DECR2-like"/>
</dbReference>
<dbReference type="RefSeq" id="XP_046041717.1">
    <property type="nucleotide sequence ID" value="XM_046189020.1"/>
</dbReference>
<dbReference type="Pfam" id="PF13561">
    <property type="entry name" value="adh_short_C2"/>
    <property type="match status" value="1"/>
</dbReference>
<dbReference type="SUPFAM" id="SSF51735">
    <property type="entry name" value="NAD(P)-binding Rossmann-fold domains"/>
    <property type="match status" value="1"/>
</dbReference>
<dbReference type="AlphaFoldDB" id="A0A9P9FY68"/>
<dbReference type="InterPro" id="IPR002347">
    <property type="entry name" value="SDR_fam"/>
</dbReference>
<comment type="catalytic activity">
    <reaction evidence="4">
        <text>a (2E,4E)-dienoyl-CoA + NADPH + H(+) = a 4,5-saturated-(3E)-enoyl-CoA + NADP(+)</text>
        <dbReference type="Rhea" id="RHEA:45912"/>
        <dbReference type="ChEBI" id="CHEBI:15378"/>
        <dbReference type="ChEBI" id="CHEBI:57783"/>
        <dbReference type="ChEBI" id="CHEBI:58349"/>
        <dbReference type="ChEBI" id="CHEBI:85101"/>
        <dbReference type="ChEBI" id="CHEBI:85493"/>
        <dbReference type="EC" id="1.3.1.124"/>
    </reaction>
</comment>
<organism evidence="7 8">
    <name type="scientific">Fusarium redolens</name>
    <dbReference type="NCBI Taxonomy" id="48865"/>
    <lineage>
        <taxon>Eukaryota</taxon>
        <taxon>Fungi</taxon>
        <taxon>Dikarya</taxon>
        <taxon>Ascomycota</taxon>
        <taxon>Pezizomycotina</taxon>
        <taxon>Sordariomycetes</taxon>
        <taxon>Hypocreomycetidae</taxon>
        <taxon>Hypocreales</taxon>
        <taxon>Nectriaceae</taxon>
        <taxon>Fusarium</taxon>
        <taxon>Fusarium redolens species complex</taxon>
    </lineage>
</organism>
<evidence type="ECO:0000256" key="1">
    <source>
        <dbReference type="ARBA" id="ARBA00022857"/>
    </source>
</evidence>
<protein>
    <recommendedName>
        <fullName evidence="3">2,4-dienoyl-CoA reductase [(3E)-enoyl-CoA-producing]</fullName>
        <ecNumber evidence="3">1.3.1.124</ecNumber>
    </recommendedName>
</protein>
<evidence type="ECO:0000313" key="7">
    <source>
        <dbReference type="EMBL" id="KAH7213269.1"/>
    </source>
</evidence>
<evidence type="ECO:0000256" key="4">
    <source>
        <dbReference type="ARBA" id="ARBA00048009"/>
    </source>
</evidence>